<reference evidence="1 2" key="1">
    <citation type="submission" date="2018-11" db="EMBL/GenBank/DDBJ databases">
        <authorList>
            <consortium name="Pathogen Informatics"/>
        </authorList>
    </citation>
    <scope>NUCLEOTIDE SEQUENCE [LARGE SCALE GENOMIC DNA]</scope>
</reference>
<keyword evidence="2" id="KW-1185">Reference proteome</keyword>
<evidence type="ECO:0000313" key="1">
    <source>
        <dbReference type="EMBL" id="VDK54108.1"/>
    </source>
</evidence>
<accession>A0A3P6SJV1</accession>
<dbReference type="AlphaFoldDB" id="A0A3P6SJV1"/>
<protein>
    <submittedName>
        <fullName evidence="1">Uncharacterized protein</fullName>
    </submittedName>
</protein>
<gene>
    <name evidence="1" type="ORF">CGOC_LOCUS2899</name>
</gene>
<dbReference type="Proteomes" id="UP000271889">
    <property type="component" value="Unassembled WGS sequence"/>
</dbReference>
<proteinExistence type="predicted"/>
<sequence>MGKAKEKAADLNELKQEVKMDEHIIPLEELAARYNSNIETVGFVAFLKLQNLFYKKSLYMDNGEYS</sequence>
<organism evidence="1 2">
    <name type="scientific">Cylicostephanus goldi</name>
    <name type="common">Nematode worm</name>
    <dbReference type="NCBI Taxonomy" id="71465"/>
    <lineage>
        <taxon>Eukaryota</taxon>
        <taxon>Metazoa</taxon>
        <taxon>Ecdysozoa</taxon>
        <taxon>Nematoda</taxon>
        <taxon>Chromadorea</taxon>
        <taxon>Rhabditida</taxon>
        <taxon>Rhabditina</taxon>
        <taxon>Rhabditomorpha</taxon>
        <taxon>Strongyloidea</taxon>
        <taxon>Strongylidae</taxon>
        <taxon>Cylicostephanus</taxon>
    </lineage>
</organism>
<dbReference type="OrthoDB" id="10383516at2759"/>
<dbReference type="EMBL" id="UYRV01006901">
    <property type="protein sequence ID" value="VDK54108.1"/>
    <property type="molecule type" value="Genomic_DNA"/>
</dbReference>
<evidence type="ECO:0000313" key="2">
    <source>
        <dbReference type="Proteomes" id="UP000271889"/>
    </source>
</evidence>
<name>A0A3P6SJV1_CYLGO</name>